<evidence type="ECO:0000256" key="5">
    <source>
        <dbReference type="ARBA" id="ARBA00022723"/>
    </source>
</evidence>
<evidence type="ECO:0000256" key="7">
    <source>
        <dbReference type="ARBA" id="ARBA00022833"/>
    </source>
</evidence>
<comment type="catalytic activity">
    <reaction evidence="9">
        <text>adenosine + phosphate = alpha-D-ribose 1-phosphate + adenine</text>
        <dbReference type="Rhea" id="RHEA:27642"/>
        <dbReference type="ChEBI" id="CHEBI:16335"/>
        <dbReference type="ChEBI" id="CHEBI:16708"/>
        <dbReference type="ChEBI" id="CHEBI:43474"/>
        <dbReference type="ChEBI" id="CHEBI:57720"/>
        <dbReference type="EC" id="2.4.2.1"/>
    </reaction>
    <physiologicalReaction direction="left-to-right" evidence="9">
        <dbReference type="Rhea" id="RHEA:27643"/>
    </physiologicalReaction>
</comment>
<evidence type="ECO:0000256" key="8">
    <source>
        <dbReference type="ARBA" id="ARBA00047989"/>
    </source>
</evidence>
<comment type="catalytic activity">
    <reaction evidence="1">
        <text>inosine + phosphate = alpha-D-ribose 1-phosphate + hypoxanthine</text>
        <dbReference type="Rhea" id="RHEA:27646"/>
        <dbReference type="ChEBI" id="CHEBI:17368"/>
        <dbReference type="ChEBI" id="CHEBI:17596"/>
        <dbReference type="ChEBI" id="CHEBI:43474"/>
        <dbReference type="ChEBI" id="CHEBI:57720"/>
        <dbReference type="EC" id="2.4.2.1"/>
    </reaction>
    <physiologicalReaction direction="left-to-right" evidence="1">
        <dbReference type="Rhea" id="RHEA:27647"/>
    </physiologicalReaction>
</comment>
<dbReference type="SUPFAM" id="SSF64438">
    <property type="entry name" value="CNF1/YfiH-like putative cysteine hydrolases"/>
    <property type="match status" value="1"/>
</dbReference>
<keyword evidence="6" id="KW-0378">Hydrolase</keyword>
<dbReference type="PATRIC" id="fig|1345695.10.peg.3594"/>
<dbReference type="KEGG" id="csb:CLSA_c13460"/>
<dbReference type="GeneID" id="55473860"/>
<keyword evidence="5" id="KW-0479">Metal-binding</keyword>
<evidence type="ECO:0000256" key="6">
    <source>
        <dbReference type="ARBA" id="ARBA00022801"/>
    </source>
</evidence>
<dbReference type="GO" id="GO:0016787">
    <property type="term" value="F:hydrolase activity"/>
    <property type="evidence" value="ECO:0007669"/>
    <property type="project" value="UniProtKB-KW"/>
</dbReference>
<evidence type="ECO:0000313" key="13">
    <source>
        <dbReference type="Proteomes" id="UP000017118"/>
    </source>
</evidence>
<dbReference type="GO" id="GO:0017061">
    <property type="term" value="F:S-methyl-5-thioadenosine phosphorylase activity"/>
    <property type="evidence" value="ECO:0007669"/>
    <property type="project" value="UniProtKB-EC"/>
</dbReference>
<dbReference type="InterPro" id="IPR038371">
    <property type="entry name" value="Cu_polyphenol_OxRdtase_sf"/>
</dbReference>
<comment type="catalytic activity">
    <reaction evidence="10">
        <text>S-methyl-5'-thioadenosine + phosphate = 5-(methylsulfanyl)-alpha-D-ribose 1-phosphate + adenine</text>
        <dbReference type="Rhea" id="RHEA:11852"/>
        <dbReference type="ChEBI" id="CHEBI:16708"/>
        <dbReference type="ChEBI" id="CHEBI:17509"/>
        <dbReference type="ChEBI" id="CHEBI:43474"/>
        <dbReference type="ChEBI" id="CHEBI:58533"/>
        <dbReference type="EC" id="2.4.2.28"/>
    </reaction>
    <physiologicalReaction direction="left-to-right" evidence="10">
        <dbReference type="Rhea" id="RHEA:11853"/>
    </physiologicalReaction>
</comment>
<dbReference type="InterPro" id="IPR003730">
    <property type="entry name" value="Cu_polyphenol_OxRdtase"/>
</dbReference>
<protein>
    <recommendedName>
        <fullName evidence="11">Purine nucleoside phosphorylase</fullName>
    </recommendedName>
</protein>
<dbReference type="PANTHER" id="PTHR30616:SF2">
    <property type="entry name" value="PURINE NUCLEOSIDE PHOSPHORYLASE LACC1"/>
    <property type="match status" value="1"/>
</dbReference>
<evidence type="ECO:0000256" key="4">
    <source>
        <dbReference type="ARBA" id="ARBA00022679"/>
    </source>
</evidence>
<dbReference type="Pfam" id="PF02578">
    <property type="entry name" value="Cu-oxidase_4"/>
    <property type="match status" value="1"/>
</dbReference>
<evidence type="ECO:0000256" key="9">
    <source>
        <dbReference type="ARBA" id="ARBA00048968"/>
    </source>
</evidence>
<evidence type="ECO:0000256" key="10">
    <source>
        <dbReference type="ARBA" id="ARBA00049893"/>
    </source>
</evidence>
<dbReference type="InterPro" id="IPR011324">
    <property type="entry name" value="Cytotoxic_necrot_fac-like_cat"/>
</dbReference>
<dbReference type="Gene3D" id="3.60.140.10">
    <property type="entry name" value="CNF1/YfiH-like putative cysteine hydrolases"/>
    <property type="match status" value="1"/>
</dbReference>
<accession>U5MNG8</accession>
<gene>
    <name evidence="12" type="ORF">CLSA_c13460</name>
</gene>
<evidence type="ECO:0000256" key="3">
    <source>
        <dbReference type="ARBA" id="ARBA00007353"/>
    </source>
</evidence>
<dbReference type="eggNOG" id="COG1496">
    <property type="taxonomic scope" value="Bacteria"/>
</dbReference>
<dbReference type="RefSeq" id="WP_022744631.1">
    <property type="nucleotide sequence ID" value="NC_022571.1"/>
</dbReference>
<dbReference type="Proteomes" id="UP000017118">
    <property type="component" value="Chromosome"/>
</dbReference>
<comment type="catalytic activity">
    <reaction evidence="8">
        <text>adenosine + H2O + H(+) = inosine + NH4(+)</text>
        <dbReference type="Rhea" id="RHEA:24408"/>
        <dbReference type="ChEBI" id="CHEBI:15377"/>
        <dbReference type="ChEBI" id="CHEBI:15378"/>
        <dbReference type="ChEBI" id="CHEBI:16335"/>
        <dbReference type="ChEBI" id="CHEBI:17596"/>
        <dbReference type="ChEBI" id="CHEBI:28938"/>
        <dbReference type="EC" id="3.5.4.4"/>
    </reaction>
    <physiologicalReaction direction="left-to-right" evidence="8">
        <dbReference type="Rhea" id="RHEA:24409"/>
    </physiologicalReaction>
</comment>
<evidence type="ECO:0000313" key="12">
    <source>
        <dbReference type="EMBL" id="AGX42349.1"/>
    </source>
</evidence>
<dbReference type="NCBIfam" id="TIGR00726">
    <property type="entry name" value="peptidoglycan editing factor PgeF"/>
    <property type="match status" value="1"/>
</dbReference>
<comment type="similarity">
    <text evidence="3 11">Belongs to the purine nucleoside phosphorylase YfiH/LACC1 family.</text>
</comment>
<dbReference type="EMBL" id="CP006721">
    <property type="protein sequence ID" value="AGX42349.1"/>
    <property type="molecule type" value="Genomic_DNA"/>
</dbReference>
<keyword evidence="4" id="KW-0808">Transferase</keyword>
<dbReference type="OrthoDB" id="4279at2"/>
<organism evidence="12 13">
    <name type="scientific">Clostridium saccharobutylicum DSM 13864</name>
    <dbReference type="NCBI Taxonomy" id="1345695"/>
    <lineage>
        <taxon>Bacteria</taxon>
        <taxon>Bacillati</taxon>
        <taxon>Bacillota</taxon>
        <taxon>Clostridia</taxon>
        <taxon>Eubacteriales</taxon>
        <taxon>Clostridiaceae</taxon>
        <taxon>Clostridium</taxon>
    </lineage>
</organism>
<keyword evidence="13" id="KW-1185">Reference proteome</keyword>
<keyword evidence="7" id="KW-0862">Zinc</keyword>
<proteinExistence type="inferred from homology"/>
<dbReference type="GO" id="GO:0005507">
    <property type="term" value="F:copper ion binding"/>
    <property type="evidence" value="ECO:0007669"/>
    <property type="project" value="TreeGrafter"/>
</dbReference>
<name>U5MNG8_CLOSA</name>
<reference evidence="12 13" key="1">
    <citation type="journal article" date="2013" name="Genome Announc.">
        <title>Complete Genome Sequence of the Solvent Producer Clostridium saccharobutylicum NCP262 (DSM 13864).</title>
        <authorList>
            <person name="Poehlein A."/>
            <person name="Hartwich K."/>
            <person name="Krabben P."/>
            <person name="Ehrenreich A."/>
            <person name="Liebl W."/>
            <person name="Durre P."/>
            <person name="Gottschalk G."/>
            <person name="Daniel R."/>
        </authorList>
    </citation>
    <scope>NUCLEOTIDE SEQUENCE [LARGE SCALE GENOMIC DNA]</scope>
    <source>
        <strain evidence="12">DSM 13864</strain>
    </source>
</reference>
<dbReference type="AlphaFoldDB" id="U5MNG8"/>
<dbReference type="CDD" id="cd16833">
    <property type="entry name" value="YfiH"/>
    <property type="match status" value="1"/>
</dbReference>
<comment type="function">
    <text evidence="2">Purine nucleoside enzyme that catalyzes the phosphorolysis of adenosine and inosine nucleosides, yielding D-ribose 1-phosphate and the respective free bases, adenine and hypoxanthine. Also catalyzes the phosphorolysis of S-methyl-5'-thioadenosine into adenine and S-methyl-5-thio-alpha-D-ribose 1-phosphate. Also has adenosine deaminase activity.</text>
</comment>
<dbReference type="HOGENOM" id="CLU_065784_0_2_9"/>
<sequence length="246" mass="28388">MKKLKLESLDRQKDFTVIDCNNFEVVFTNAEMNRSFNRNTEEGINEINSLQKEFNVDDVIYLKQIHSDKVLEYKSNIDNIKNEEGDAIITNEKNVIIGVFTADCVPVILFDQANGAAAAIHSGWRGTFESITFKTIEKMKERFNTDGKDIIAYIGPHIRKCCYEVSEELKEKFIQKKNNIEENNMFNGRNLNLEICIISDLKRAGVEEHNINSIDLCTYCSDDIKLHSYRKSEGAYGRMFSFIILR</sequence>
<dbReference type="PANTHER" id="PTHR30616">
    <property type="entry name" value="UNCHARACTERIZED PROTEIN YFIH"/>
    <property type="match status" value="1"/>
</dbReference>
<evidence type="ECO:0000256" key="11">
    <source>
        <dbReference type="RuleBase" id="RU361274"/>
    </source>
</evidence>
<evidence type="ECO:0000256" key="2">
    <source>
        <dbReference type="ARBA" id="ARBA00003215"/>
    </source>
</evidence>
<evidence type="ECO:0000256" key="1">
    <source>
        <dbReference type="ARBA" id="ARBA00000553"/>
    </source>
</evidence>